<keyword evidence="6 7" id="KW-0472">Membrane</keyword>
<feature type="binding site" evidence="7">
    <location>
        <position position="138"/>
    </location>
    <ligand>
        <name>a 1,2-diacyl-sn-glycero-3-phospho-(1'-sn-glycerol)</name>
        <dbReference type="ChEBI" id="CHEBI:64716"/>
    </ligand>
</feature>
<keyword evidence="5 7" id="KW-1133">Transmembrane helix</keyword>
<comment type="similarity">
    <text evidence="1 7">Belongs to the Lgt family.</text>
</comment>
<gene>
    <name evidence="7 8" type="primary">lgt</name>
    <name evidence="8" type="ORF">GCM10017161_35030</name>
</gene>
<keyword evidence="2 7" id="KW-1003">Cell membrane</keyword>
<dbReference type="EC" id="2.5.1.145" evidence="7"/>
<comment type="function">
    <text evidence="7">Catalyzes the transfer of the diacylglyceryl group from phosphatidylglycerol to the sulfhydryl group of the N-terminal cysteine of a prolipoprotein, the first step in the formation of mature lipoproteins.</text>
</comment>
<keyword evidence="4 7" id="KW-0812">Transmembrane</keyword>
<name>A0A919BNA8_9GAMM</name>
<evidence type="ECO:0000256" key="7">
    <source>
        <dbReference type="HAMAP-Rule" id="MF_01147"/>
    </source>
</evidence>
<evidence type="ECO:0000313" key="8">
    <source>
        <dbReference type="EMBL" id="GHG02987.1"/>
    </source>
</evidence>
<organism evidence="8 9">
    <name type="scientific">Thalassotalea marina</name>
    <dbReference type="NCBI Taxonomy" id="1673741"/>
    <lineage>
        <taxon>Bacteria</taxon>
        <taxon>Pseudomonadati</taxon>
        <taxon>Pseudomonadota</taxon>
        <taxon>Gammaproteobacteria</taxon>
        <taxon>Alteromonadales</taxon>
        <taxon>Colwelliaceae</taxon>
        <taxon>Thalassotalea</taxon>
    </lineage>
</organism>
<evidence type="ECO:0000256" key="6">
    <source>
        <dbReference type="ARBA" id="ARBA00023136"/>
    </source>
</evidence>
<dbReference type="HAMAP" id="MF_01147">
    <property type="entry name" value="Lgt"/>
    <property type="match status" value="1"/>
</dbReference>
<evidence type="ECO:0000313" key="9">
    <source>
        <dbReference type="Proteomes" id="UP000623842"/>
    </source>
</evidence>
<dbReference type="Proteomes" id="UP000623842">
    <property type="component" value="Unassembled WGS sequence"/>
</dbReference>
<dbReference type="GO" id="GO:0042158">
    <property type="term" value="P:lipoprotein biosynthetic process"/>
    <property type="evidence" value="ECO:0007669"/>
    <property type="project" value="UniProtKB-UniRule"/>
</dbReference>
<dbReference type="GO" id="GO:0008961">
    <property type="term" value="F:phosphatidylglycerol-prolipoprotein diacylglyceryl transferase activity"/>
    <property type="evidence" value="ECO:0007669"/>
    <property type="project" value="UniProtKB-UniRule"/>
</dbReference>
<evidence type="ECO:0000256" key="4">
    <source>
        <dbReference type="ARBA" id="ARBA00022692"/>
    </source>
</evidence>
<evidence type="ECO:0000256" key="3">
    <source>
        <dbReference type="ARBA" id="ARBA00022679"/>
    </source>
</evidence>
<comment type="catalytic activity">
    <reaction evidence="7">
        <text>L-cysteinyl-[prolipoprotein] + a 1,2-diacyl-sn-glycero-3-phospho-(1'-sn-glycerol) = an S-1,2-diacyl-sn-glyceryl-L-cysteinyl-[prolipoprotein] + sn-glycerol 1-phosphate + H(+)</text>
        <dbReference type="Rhea" id="RHEA:56712"/>
        <dbReference type="Rhea" id="RHEA-COMP:14679"/>
        <dbReference type="Rhea" id="RHEA-COMP:14680"/>
        <dbReference type="ChEBI" id="CHEBI:15378"/>
        <dbReference type="ChEBI" id="CHEBI:29950"/>
        <dbReference type="ChEBI" id="CHEBI:57685"/>
        <dbReference type="ChEBI" id="CHEBI:64716"/>
        <dbReference type="ChEBI" id="CHEBI:140658"/>
        <dbReference type="EC" id="2.5.1.145"/>
    </reaction>
</comment>
<dbReference type="NCBIfam" id="TIGR00544">
    <property type="entry name" value="lgt"/>
    <property type="match status" value="1"/>
</dbReference>
<sequence length="257" mass="28779">MEHFVWNADPVLISIGPLTIHWYGALFASAIFAGLYYMKWIYNQEGKDPEQLDTLLMYVVVGIILGARLGHCLFYEPEFYLSNPLKILAIWEGGLASHGGGLGAIIGAWLYCKRHQVKIMWLLDRLGIATAVFGIFVRCANFVNSEILGHPTDAATGIVFARIDNIARHPAQLYEAVSYLLIALVLTWVYRTTHAKDKTGFLFGLFLVLTFTARFIIEFYKEKQAAYTLDIALNTGQLLSIPFLLIGLFLVAKAKAK</sequence>
<reference evidence="8" key="1">
    <citation type="journal article" date="2014" name="Int. J. Syst. Evol. Microbiol.">
        <title>Complete genome sequence of Corynebacterium casei LMG S-19264T (=DSM 44701T), isolated from a smear-ripened cheese.</title>
        <authorList>
            <consortium name="US DOE Joint Genome Institute (JGI-PGF)"/>
            <person name="Walter F."/>
            <person name="Albersmeier A."/>
            <person name="Kalinowski J."/>
            <person name="Ruckert C."/>
        </authorList>
    </citation>
    <scope>NUCLEOTIDE SEQUENCE</scope>
    <source>
        <strain evidence="8">KCTC 42731</strain>
    </source>
</reference>
<feature type="transmembrane region" description="Helical" evidence="7">
    <location>
        <begin position="54"/>
        <end position="76"/>
    </location>
</feature>
<feature type="transmembrane region" description="Helical" evidence="7">
    <location>
        <begin position="201"/>
        <end position="220"/>
    </location>
</feature>
<reference evidence="8" key="2">
    <citation type="submission" date="2020-09" db="EMBL/GenBank/DDBJ databases">
        <authorList>
            <person name="Sun Q."/>
            <person name="Kim S."/>
        </authorList>
    </citation>
    <scope>NUCLEOTIDE SEQUENCE</scope>
    <source>
        <strain evidence="8">KCTC 42731</strain>
    </source>
</reference>
<dbReference type="InterPro" id="IPR001640">
    <property type="entry name" value="Lgt"/>
</dbReference>
<comment type="pathway">
    <text evidence="7">Protein modification; lipoprotein biosynthesis (diacylglyceryl transfer).</text>
</comment>
<evidence type="ECO:0000256" key="5">
    <source>
        <dbReference type="ARBA" id="ARBA00022989"/>
    </source>
</evidence>
<keyword evidence="3 7" id="KW-0808">Transferase</keyword>
<feature type="transmembrane region" description="Helical" evidence="7">
    <location>
        <begin position="232"/>
        <end position="252"/>
    </location>
</feature>
<evidence type="ECO:0000256" key="1">
    <source>
        <dbReference type="ARBA" id="ARBA00007150"/>
    </source>
</evidence>
<dbReference type="RefSeq" id="WP_189773353.1">
    <property type="nucleotide sequence ID" value="NZ_BNCK01000009.1"/>
</dbReference>
<dbReference type="EMBL" id="BNCK01000009">
    <property type="protein sequence ID" value="GHG02987.1"/>
    <property type="molecule type" value="Genomic_DNA"/>
</dbReference>
<proteinExistence type="inferred from homology"/>
<accession>A0A919BNA8</accession>
<comment type="subcellular location">
    <subcellularLocation>
        <location evidence="7">Cell membrane</location>
        <topology evidence="7">Multi-pass membrane protein</topology>
    </subcellularLocation>
</comment>
<evidence type="ECO:0000256" key="2">
    <source>
        <dbReference type="ARBA" id="ARBA00022475"/>
    </source>
</evidence>
<dbReference type="PANTHER" id="PTHR30589:SF0">
    <property type="entry name" value="PHOSPHATIDYLGLYCEROL--PROLIPOPROTEIN DIACYLGLYCERYL TRANSFERASE"/>
    <property type="match status" value="1"/>
</dbReference>
<comment type="caution">
    <text evidence="8">The sequence shown here is derived from an EMBL/GenBank/DDBJ whole genome shotgun (WGS) entry which is preliminary data.</text>
</comment>
<keyword evidence="9" id="KW-1185">Reference proteome</keyword>
<feature type="transmembrane region" description="Helical" evidence="7">
    <location>
        <begin position="20"/>
        <end position="42"/>
    </location>
</feature>
<dbReference type="GO" id="GO:0005886">
    <property type="term" value="C:plasma membrane"/>
    <property type="evidence" value="ECO:0007669"/>
    <property type="project" value="UniProtKB-SubCell"/>
</dbReference>
<protein>
    <recommendedName>
        <fullName evidence="7">Phosphatidylglycerol--prolipoprotein diacylglyceryl transferase</fullName>
        <ecNumber evidence="7">2.5.1.145</ecNumber>
    </recommendedName>
</protein>
<dbReference type="PANTHER" id="PTHR30589">
    <property type="entry name" value="PROLIPOPROTEIN DIACYLGLYCERYL TRANSFERASE"/>
    <property type="match status" value="1"/>
</dbReference>
<dbReference type="Pfam" id="PF01790">
    <property type="entry name" value="LGT"/>
    <property type="match status" value="1"/>
</dbReference>
<dbReference type="AlphaFoldDB" id="A0A919BNA8"/>
<feature type="transmembrane region" description="Helical" evidence="7">
    <location>
        <begin position="88"/>
        <end position="110"/>
    </location>
</feature>